<feature type="compositionally biased region" description="Acidic residues" evidence="4">
    <location>
        <begin position="257"/>
        <end position="274"/>
    </location>
</feature>
<protein>
    <recommendedName>
        <fullName evidence="5">GH16 domain-containing protein</fullName>
    </recommendedName>
</protein>
<feature type="compositionally biased region" description="Low complexity" evidence="4">
    <location>
        <begin position="224"/>
        <end position="241"/>
    </location>
</feature>
<accession>A0A9W8E7T2</accession>
<keyword evidence="1" id="KW-0732">Signal</keyword>
<organism evidence="6 7">
    <name type="scientific">Dimargaris verticillata</name>
    <dbReference type="NCBI Taxonomy" id="2761393"/>
    <lineage>
        <taxon>Eukaryota</taxon>
        <taxon>Fungi</taxon>
        <taxon>Fungi incertae sedis</taxon>
        <taxon>Zoopagomycota</taxon>
        <taxon>Kickxellomycotina</taxon>
        <taxon>Dimargaritomycetes</taxon>
        <taxon>Dimargaritales</taxon>
        <taxon>Dimargaritaceae</taxon>
        <taxon>Dimargaris</taxon>
    </lineage>
</organism>
<comment type="caution">
    <text evidence="6">The sequence shown here is derived from an EMBL/GenBank/DDBJ whole genome shotgun (WGS) entry which is preliminary data.</text>
</comment>
<feature type="domain" description="GH16" evidence="5">
    <location>
        <begin position="13"/>
        <end position="221"/>
    </location>
</feature>
<dbReference type="GO" id="GO:0005975">
    <property type="term" value="P:carbohydrate metabolic process"/>
    <property type="evidence" value="ECO:0007669"/>
    <property type="project" value="InterPro"/>
</dbReference>
<dbReference type="EMBL" id="JANBQB010000405">
    <property type="protein sequence ID" value="KAJ1976743.1"/>
    <property type="molecule type" value="Genomic_DNA"/>
</dbReference>
<keyword evidence="7" id="KW-1185">Reference proteome</keyword>
<feature type="region of interest" description="Disordered" evidence="4">
    <location>
        <begin position="221"/>
        <end position="301"/>
    </location>
</feature>
<dbReference type="InterPro" id="IPR013320">
    <property type="entry name" value="ConA-like_dom_sf"/>
</dbReference>
<reference evidence="6" key="1">
    <citation type="submission" date="2022-07" db="EMBL/GenBank/DDBJ databases">
        <title>Phylogenomic reconstructions and comparative analyses of Kickxellomycotina fungi.</title>
        <authorList>
            <person name="Reynolds N.K."/>
            <person name="Stajich J.E."/>
            <person name="Barry K."/>
            <person name="Grigoriev I.V."/>
            <person name="Crous P."/>
            <person name="Smith M.E."/>
        </authorList>
    </citation>
    <scope>NUCLEOTIDE SEQUENCE</scope>
    <source>
        <strain evidence="6">RSA 567</strain>
    </source>
</reference>
<evidence type="ECO:0000256" key="2">
    <source>
        <dbReference type="ARBA" id="ARBA00022801"/>
    </source>
</evidence>
<dbReference type="OrthoDB" id="4781at2759"/>
<dbReference type="GO" id="GO:0004553">
    <property type="term" value="F:hydrolase activity, hydrolyzing O-glycosyl compounds"/>
    <property type="evidence" value="ECO:0007669"/>
    <property type="project" value="InterPro"/>
</dbReference>
<dbReference type="SUPFAM" id="SSF49899">
    <property type="entry name" value="Concanavalin A-like lectins/glucanases"/>
    <property type="match status" value="1"/>
</dbReference>
<dbReference type="AlphaFoldDB" id="A0A9W8E7T2"/>
<evidence type="ECO:0000313" key="7">
    <source>
        <dbReference type="Proteomes" id="UP001151582"/>
    </source>
</evidence>
<dbReference type="PANTHER" id="PTHR10963:SF22">
    <property type="entry name" value="GLYCOSIDASE CRH2-RELATED"/>
    <property type="match status" value="1"/>
</dbReference>
<evidence type="ECO:0000259" key="5">
    <source>
        <dbReference type="PROSITE" id="PS51762"/>
    </source>
</evidence>
<evidence type="ECO:0000256" key="1">
    <source>
        <dbReference type="ARBA" id="ARBA00022729"/>
    </source>
</evidence>
<dbReference type="PANTHER" id="PTHR10963">
    <property type="entry name" value="GLYCOSYL HYDROLASE-RELATED"/>
    <property type="match status" value="1"/>
</dbReference>
<evidence type="ECO:0000256" key="3">
    <source>
        <dbReference type="ARBA" id="ARBA00023295"/>
    </source>
</evidence>
<dbReference type="Proteomes" id="UP001151582">
    <property type="component" value="Unassembled WGS sequence"/>
</dbReference>
<dbReference type="InterPro" id="IPR000757">
    <property type="entry name" value="Beta-glucanase-like"/>
</dbReference>
<dbReference type="Gene3D" id="2.60.120.200">
    <property type="match status" value="1"/>
</dbReference>
<feature type="compositionally biased region" description="Low complexity" evidence="4">
    <location>
        <begin position="275"/>
        <end position="287"/>
    </location>
</feature>
<dbReference type="InterPro" id="IPR050546">
    <property type="entry name" value="Glycosyl_Hydrlase_16"/>
</dbReference>
<gene>
    <name evidence="6" type="ORF">H4R34_003865</name>
</gene>
<name>A0A9W8E7T2_9FUNG</name>
<proteinExistence type="predicted"/>
<sequence length="301" mass="32778">MVAAQAPAGCSTKRWDFNSASDMNDFVGDSCPQQGYVENGNMVWALTKECGATTYAYNKRVNQGKIRASIKAAPTNGTVTAFIMYGFPDEKKDEIDFEWVGLDLSTARSMYFYDGKRAPTGKQEEGYHAVAGNNAGAAFNTYEIEFTDEYIRWSVNDVKVRELIYSATTASYFPKTADRLQFGTWDGSKQIYWAGTTDWAAIGGKTYAYMDWLEVTDYESCDGSAESSSTEVVEPTTSTSADDVDPTSSDNTAPTGGDDDDEEGEEGEGGEEEGTTSSTPSGSSSGPQPTHPPKCKPKRRH</sequence>
<dbReference type="Pfam" id="PF00722">
    <property type="entry name" value="Glyco_hydro_16"/>
    <property type="match status" value="1"/>
</dbReference>
<keyword evidence="3" id="KW-0326">Glycosidase</keyword>
<keyword evidence="2" id="KW-0378">Hydrolase</keyword>
<evidence type="ECO:0000256" key="4">
    <source>
        <dbReference type="SAM" id="MobiDB-lite"/>
    </source>
</evidence>
<evidence type="ECO:0000313" key="6">
    <source>
        <dbReference type="EMBL" id="KAJ1976743.1"/>
    </source>
</evidence>
<dbReference type="PROSITE" id="PS51762">
    <property type="entry name" value="GH16_2"/>
    <property type="match status" value="1"/>
</dbReference>